<gene>
    <name evidence="1" type="ORF">SARC_10298</name>
</gene>
<reference evidence="1 2" key="1">
    <citation type="submission" date="2011-02" db="EMBL/GenBank/DDBJ databases">
        <title>The Genome Sequence of Sphaeroforma arctica JP610.</title>
        <authorList>
            <consortium name="The Broad Institute Genome Sequencing Platform"/>
            <person name="Russ C."/>
            <person name="Cuomo C."/>
            <person name="Young S.K."/>
            <person name="Zeng Q."/>
            <person name="Gargeya S."/>
            <person name="Alvarado L."/>
            <person name="Berlin A."/>
            <person name="Chapman S.B."/>
            <person name="Chen Z."/>
            <person name="Freedman E."/>
            <person name="Gellesch M."/>
            <person name="Goldberg J."/>
            <person name="Griggs A."/>
            <person name="Gujja S."/>
            <person name="Heilman E."/>
            <person name="Heiman D."/>
            <person name="Howarth C."/>
            <person name="Mehta T."/>
            <person name="Neiman D."/>
            <person name="Pearson M."/>
            <person name="Roberts A."/>
            <person name="Saif S."/>
            <person name="Shea T."/>
            <person name="Shenoy N."/>
            <person name="Sisk P."/>
            <person name="Stolte C."/>
            <person name="Sykes S."/>
            <person name="White J."/>
            <person name="Yandava C."/>
            <person name="Burger G."/>
            <person name="Gray M.W."/>
            <person name="Holland P.W.H."/>
            <person name="King N."/>
            <person name="Lang F.B.F."/>
            <person name="Roger A.J."/>
            <person name="Ruiz-Trillo I."/>
            <person name="Haas B."/>
            <person name="Nusbaum C."/>
            <person name="Birren B."/>
        </authorList>
    </citation>
    <scope>NUCLEOTIDE SEQUENCE [LARGE SCALE GENOMIC DNA]</scope>
    <source>
        <strain evidence="1 2">JP610</strain>
    </source>
</reference>
<name>A0A0L0FL88_9EUKA</name>
<accession>A0A0L0FL88</accession>
<protein>
    <submittedName>
        <fullName evidence="1">Uncharacterized protein</fullName>
    </submittedName>
</protein>
<dbReference type="EMBL" id="KQ242795">
    <property type="protein sequence ID" value="KNC77236.1"/>
    <property type="molecule type" value="Genomic_DNA"/>
</dbReference>
<dbReference type="AlphaFoldDB" id="A0A0L0FL88"/>
<dbReference type="GeneID" id="25910802"/>
<dbReference type="RefSeq" id="XP_014151138.1">
    <property type="nucleotide sequence ID" value="XM_014295663.1"/>
</dbReference>
<dbReference type="Proteomes" id="UP000054560">
    <property type="component" value="Unassembled WGS sequence"/>
</dbReference>
<organism evidence="1 2">
    <name type="scientific">Sphaeroforma arctica JP610</name>
    <dbReference type="NCBI Taxonomy" id="667725"/>
    <lineage>
        <taxon>Eukaryota</taxon>
        <taxon>Ichthyosporea</taxon>
        <taxon>Ichthyophonida</taxon>
        <taxon>Sphaeroforma</taxon>
    </lineage>
</organism>
<evidence type="ECO:0000313" key="1">
    <source>
        <dbReference type="EMBL" id="KNC77236.1"/>
    </source>
</evidence>
<evidence type="ECO:0000313" key="2">
    <source>
        <dbReference type="Proteomes" id="UP000054560"/>
    </source>
</evidence>
<proteinExistence type="predicted"/>
<keyword evidence="2" id="KW-1185">Reference proteome</keyword>
<sequence length="165" mass="18228">MKHSVSCRHLTAYQDNKSITAILWLTQPAYSIHTTVCYQRCMNLQGTETSRVKVYANTNSHTCADKMEADTSSTCMSTCPGSDTGTATVHTIIVIWECIDAHGHDSHTVGLRELANLTIPEKVNVRDITCDVSEENIVLDIRKRCCNQLDSVVVGLNGNVEKVDN</sequence>